<comment type="caution">
    <text evidence="2">The sequence shown here is derived from an EMBL/GenBank/DDBJ whole genome shotgun (WGS) entry which is preliminary data.</text>
</comment>
<dbReference type="CDD" id="cd00077">
    <property type="entry name" value="HDc"/>
    <property type="match status" value="1"/>
</dbReference>
<dbReference type="InterPro" id="IPR003607">
    <property type="entry name" value="HD/PDEase_dom"/>
</dbReference>
<evidence type="ECO:0000313" key="3">
    <source>
        <dbReference type="Proteomes" id="UP000306509"/>
    </source>
</evidence>
<feature type="domain" description="HD-GYP" evidence="1">
    <location>
        <begin position="2"/>
        <end position="202"/>
    </location>
</feature>
<dbReference type="AlphaFoldDB" id="A0A4U8Q3Q2"/>
<dbReference type="Pfam" id="PF13487">
    <property type="entry name" value="HD_5"/>
    <property type="match status" value="1"/>
</dbReference>
<dbReference type="PANTHER" id="PTHR45228">
    <property type="entry name" value="CYCLIC DI-GMP PHOSPHODIESTERASE TM_0186-RELATED"/>
    <property type="match status" value="1"/>
</dbReference>
<dbReference type="SUPFAM" id="SSF109604">
    <property type="entry name" value="HD-domain/PDEase-like"/>
    <property type="match status" value="1"/>
</dbReference>
<protein>
    <submittedName>
        <fullName evidence="2">Cyclic di-GMP phosphodiesterase response regulator RpfG</fullName>
        <ecNumber evidence="2">3.1.4.52</ecNumber>
    </submittedName>
</protein>
<dbReference type="EC" id="3.1.4.52" evidence="2"/>
<dbReference type="STRING" id="180332.GCA_000797495_01005"/>
<dbReference type="PANTHER" id="PTHR45228:SF4">
    <property type="entry name" value="LIPOPROTEIN"/>
    <property type="match status" value="1"/>
</dbReference>
<accession>A0A4U8Q3Q2</accession>
<dbReference type="InterPro" id="IPR052020">
    <property type="entry name" value="Cyclic_di-GMP/3'3'-cGAMP_PDE"/>
</dbReference>
<dbReference type="Proteomes" id="UP000306509">
    <property type="component" value="Unassembled WGS sequence"/>
</dbReference>
<dbReference type="SMART" id="SM00471">
    <property type="entry name" value="HDc"/>
    <property type="match status" value="1"/>
</dbReference>
<keyword evidence="3" id="KW-1185">Reference proteome</keyword>
<dbReference type="Gene3D" id="1.10.3210.10">
    <property type="entry name" value="Hypothetical protein af1432"/>
    <property type="match status" value="1"/>
</dbReference>
<evidence type="ECO:0000259" key="1">
    <source>
        <dbReference type="PROSITE" id="PS51832"/>
    </source>
</evidence>
<gene>
    <name evidence="2" type="primary">rpfG_5</name>
    <name evidence="2" type="ORF">DSM106044_03821</name>
</gene>
<organism evidence="2 3">
    <name type="scientific">Robinsoniella peoriensis</name>
    <dbReference type="NCBI Taxonomy" id="180332"/>
    <lineage>
        <taxon>Bacteria</taxon>
        <taxon>Bacillati</taxon>
        <taxon>Bacillota</taxon>
        <taxon>Clostridia</taxon>
        <taxon>Lachnospirales</taxon>
        <taxon>Lachnospiraceae</taxon>
        <taxon>Robinsoniella</taxon>
    </lineage>
</organism>
<keyword evidence="2" id="KW-0378">Hydrolase</keyword>
<evidence type="ECO:0000313" key="2">
    <source>
        <dbReference type="EMBL" id="TLC99370.1"/>
    </source>
</evidence>
<sequence length="202" mass="23181">MQRLKQNNVQEIFKRLYLNLPKDLYIHQGLTAKYACALFVKMCSAQTYAQAARELSIEAVRLGALYHDAGKILIPGEILCKKAPLTQKERSMIHNHAEYGGDIAVCMLKKDQEKYENTVWAMAEYHHERWDGKGYPDGLRCEEIPLEARICCIADSYDAVANDVNNQNRTKEYACTEIEKNAGIQFDPLLARIFLECIKEEF</sequence>
<dbReference type="PROSITE" id="PS51832">
    <property type="entry name" value="HD_GYP"/>
    <property type="match status" value="1"/>
</dbReference>
<dbReference type="EMBL" id="QGQD01000070">
    <property type="protein sequence ID" value="TLC99370.1"/>
    <property type="molecule type" value="Genomic_DNA"/>
</dbReference>
<dbReference type="RefSeq" id="WP_052430830.1">
    <property type="nucleotide sequence ID" value="NZ_JTGN01000005.1"/>
</dbReference>
<dbReference type="GO" id="GO:0071111">
    <property type="term" value="F:cyclic-guanylate-specific phosphodiesterase activity"/>
    <property type="evidence" value="ECO:0007669"/>
    <property type="project" value="UniProtKB-EC"/>
</dbReference>
<reference evidence="2 3" key="1">
    <citation type="journal article" date="2019" name="Anaerobe">
        <title>Detection of Robinsoniella peoriensis in multiple bone samples of a trauma patient.</title>
        <authorList>
            <person name="Schrottner P."/>
            <person name="Hartwich K."/>
            <person name="Bunk B."/>
            <person name="Schober I."/>
            <person name="Helbig S."/>
            <person name="Rudolph W.W."/>
            <person name="Gunzer F."/>
        </authorList>
    </citation>
    <scope>NUCLEOTIDE SEQUENCE [LARGE SCALE GENOMIC DNA]</scope>
    <source>
        <strain evidence="2 3">DSM 106044</strain>
    </source>
</reference>
<name>A0A4U8Q3Q2_9FIRM</name>
<dbReference type="InterPro" id="IPR037522">
    <property type="entry name" value="HD_GYP_dom"/>
</dbReference>
<proteinExistence type="predicted"/>